<dbReference type="AlphaFoldDB" id="A0A075LGR0"/>
<keyword evidence="1" id="KW-0812">Transmembrane</keyword>
<evidence type="ECO:0008006" key="6">
    <source>
        <dbReference type="Google" id="ProtNLM"/>
    </source>
</evidence>
<dbReference type="EMBL" id="CP008876">
    <property type="protein sequence ID" value="AIF65481.1"/>
    <property type="molecule type" value="Genomic_DNA"/>
</dbReference>
<dbReference type="KEGG" id="tap:GZ22_01600"/>
<evidence type="ECO:0000313" key="4">
    <source>
        <dbReference type="Proteomes" id="UP000027980"/>
    </source>
</evidence>
<dbReference type="OrthoDB" id="9815852at2"/>
<evidence type="ECO:0000313" key="3">
    <source>
        <dbReference type="EMBL" id="SEN69629.1"/>
    </source>
</evidence>
<organism evidence="2 4">
    <name type="scientific">Terribacillus saccharophilus</name>
    <dbReference type="NCBI Taxonomy" id="361277"/>
    <lineage>
        <taxon>Bacteria</taxon>
        <taxon>Bacillati</taxon>
        <taxon>Bacillota</taxon>
        <taxon>Bacilli</taxon>
        <taxon>Bacillales</taxon>
        <taxon>Bacillaceae</taxon>
        <taxon>Terribacillus</taxon>
    </lineage>
</organism>
<evidence type="ECO:0000313" key="5">
    <source>
        <dbReference type="Proteomes" id="UP000199735"/>
    </source>
</evidence>
<feature type="transmembrane region" description="Helical" evidence="1">
    <location>
        <begin position="89"/>
        <end position="112"/>
    </location>
</feature>
<dbReference type="Proteomes" id="UP000027980">
    <property type="component" value="Chromosome"/>
</dbReference>
<feature type="transmembrane region" description="Helical" evidence="1">
    <location>
        <begin position="118"/>
        <end position="139"/>
    </location>
</feature>
<dbReference type="RefSeq" id="WP_038558051.1">
    <property type="nucleotide sequence ID" value="NZ_CP008876.1"/>
</dbReference>
<reference evidence="3 5" key="2">
    <citation type="submission" date="2016-10" db="EMBL/GenBank/DDBJ databases">
        <authorList>
            <person name="Varghese N."/>
            <person name="Submissions S."/>
        </authorList>
    </citation>
    <scope>NUCLEOTIDE SEQUENCE [LARGE SCALE GENOMIC DNA]</scope>
    <source>
        <strain evidence="3 5">DSM 21619</strain>
    </source>
</reference>
<dbReference type="GeneID" id="34222371"/>
<dbReference type="InterPro" id="IPR047928">
    <property type="entry name" value="Perm_prefix_1"/>
</dbReference>
<reference evidence="2 4" key="1">
    <citation type="submission" date="2014-07" db="EMBL/GenBank/DDBJ databases">
        <title>Complete genome sequence of a moderately halophilic bacterium Terribacillus aidingensis MP602, isolated from Cryptomeria fortunei in Tianmu mountain in China.</title>
        <authorList>
            <person name="Wang Y."/>
            <person name="Lu P."/>
            <person name="Zhang L."/>
        </authorList>
    </citation>
    <scope>NUCLEOTIDE SEQUENCE [LARGE SCALE GENOMIC DNA]</scope>
    <source>
        <strain evidence="2 4">MP602</strain>
    </source>
</reference>
<dbReference type="EMBL" id="FOCD01000003">
    <property type="protein sequence ID" value="SEN69629.1"/>
    <property type="molecule type" value="Genomic_DNA"/>
</dbReference>
<accession>A0A075LGR0</accession>
<proteinExistence type="predicted"/>
<name>A0A075LGR0_9BACI</name>
<sequence>MQKINMYVEEQFADLPETEQIVNLKEEIKDSMEEKAADFMLDGKSEEDAVNKAIVDFGNLAEIKREFQLEHAPQKSTVRNKKQKEDMSTLNLGFSICGSLLIIGLLVFVNMYYTPDEIWFVFPTFAILWWPVSMAFVWMKARKRKVMQR</sequence>
<dbReference type="NCBIfam" id="NF038403">
    <property type="entry name" value="perm_prefix_1"/>
    <property type="match status" value="1"/>
</dbReference>
<gene>
    <name evidence="2" type="ORF">GZ22_01600</name>
    <name evidence="3" type="ORF">SAMN04489762_2597</name>
</gene>
<protein>
    <recommendedName>
        <fullName evidence="6">2TM domain-containing protein</fullName>
    </recommendedName>
</protein>
<dbReference type="HOGENOM" id="CLU_1748769_0_0_9"/>
<accession>A0AAX2EHH0</accession>
<dbReference type="Proteomes" id="UP000199735">
    <property type="component" value="Unassembled WGS sequence"/>
</dbReference>
<evidence type="ECO:0000313" key="2">
    <source>
        <dbReference type="EMBL" id="AIF65481.1"/>
    </source>
</evidence>
<keyword evidence="1" id="KW-0472">Membrane</keyword>
<evidence type="ECO:0000256" key="1">
    <source>
        <dbReference type="SAM" id="Phobius"/>
    </source>
</evidence>
<keyword evidence="1" id="KW-1133">Transmembrane helix</keyword>